<feature type="domain" description="Putative zinc-finger" evidence="3">
    <location>
        <begin position="4"/>
        <end position="37"/>
    </location>
</feature>
<name>A0A4R6JH47_9ACTN</name>
<dbReference type="Pfam" id="PF13490">
    <property type="entry name" value="zf-HC2"/>
    <property type="match status" value="1"/>
</dbReference>
<protein>
    <submittedName>
        <fullName evidence="4">Putative zinc finger protein</fullName>
    </submittedName>
</protein>
<evidence type="ECO:0000313" key="5">
    <source>
        <dbReference type="Proteomes" id="UP000295388"/>
    </source>
</evidence>
<dbReference type="Gene3D" id="1.10.10.1320">
    <property type="entry name" value="Anti-sigma factor, zinc-finger domain"/>
    <property type="match status" value="1"/>
</dbReference>
<dbReference type="AlphaFoldDB" id="A0A4R6JH47"/>
<gene>
    <name evidence="4" type="ORF">EV643_12954</name>
</gene>
<dbReference type="Proteomes" id="UP000295388">
    <property type="component" value="Unassembled WGS sequence"/>
</dbReference>
<evidence type="ECO:0000256" key="2">
    <source>
        <dbReference type="ARBA" id="ARBA00023163"/>
    </source>
</evidence>
<dbReference type="InterPro" id="IPR041916">
    <property type="entry name" value="Anti_sigma_zinc_sf"/>
</dbReference>
<evidence type="ECO:0000313" key="4">
    <source>
        <dbReference type="EMBL" id="TDO33956.1"/>
    </source>
</evidence>
<evidence type="ECO:0000256" key="1">
    <source>
        <dbReference type="ARBA" id="ARBA00023015"/>
    </source>
</evidence>
<accession>A0A4R6JH47</accession>
<keyword evidence="1" id="KW-0805">Transcription regulation</keyword>
<dbReference type="RefSeq" id="WP_133805065.1">
    <property type="nucleotide sequence ID" value="NZ_SNWQ01000029.1"/>
</dbReference>
<keyword evidence="2" id="KW-0804">Transcription</keyword>
<keyword evidence="5" id="KW-1185">Reference proteome</keyword>
<comment type="caution">
    <text evidence="4">The sequence shown here is derived from an EMBL/GenBank/DDBJ whole genome shotgun (WGS) entry which is preliminary data.</text>
</comment>
<sequence>MISCHEAVGQLWEYLDGVVDEADRALVEEHLSRCRRCCGEMEFAQELRRTLAGSVRTEIPADVLLRLNQTLEELD</sequence>
<evidence type="ECO:0000259" key="3">
    <source>
        <dbReference type="Pfam" id="PF13490"/>
    </source>
</evidence>
<organism evidence="4 5">
    <name type="scientific">Kribbella caucasensis</name>
    <dbReference type="NCBI Taxonomy" id="2512215"/>
    <lineage>
        <taxon>Bacteria</taxon>
        <taxon>Bacillati</taxon>
        <taxon>Actinomycetota</taxon>
        <taxon>Actinomycetes</taxon>
        <taxon>Propionibacteriales</taxon>
        <taxon>Kribbellaceae</taxon>
        <taxon>Kribbella</taxon>
    </lineage>
</organism>
<dbReference type="InterPro" id="IPR027383">
    <property type="entry name" value="Znf_put"/>
</dbReference>
<reference evidence="4 5" key="1">
    <citation type="submission" date="2019-03" db="EMBL/GenBank/DDBJ databases">
        <title>Genomic Encyclopedia of Type Strains, Phase III (KMG-III): the genomes of soil and plant-associated and newly described type strains.</title>
        <authorList>
            <person name="Whitman W."/>
        </authorList>
    </citation>
    <scope>NUCLEOTIDE SEQUENCE [LARGE SCALE GENOMIC DNA]</scope>
    <source>
        <strain evidence="4 5">VKM Ac-2527</strain>
    </source>
</reference>
<proteinExistence type="predicted"/>
<dbReference type="EMBL" id="SNWQ01000029">
    <property type="protein sequence ID" value="TDO33956.1"/>
    <property type="molecule type" value="Genomic_DNA"/>
</dbReference>
<dbReference type="OrthoDB" id="153510at2"/>